<evidence type="ECO:0000259" key="14">
    <source>
        <dbReference type="Pfam" id="PF01728"/>
    </source>
</evidence>
<dbReference type="PIRSF" id="PIRSF005461">
    <property type="entry name" value="23S_rRNA_mtase"/>
    <property type="match status" value="1"/>
</dbReference>
<dbReference type="Proteomes" id="UP000262004">
    <property type="component" value="Chromosome"/>
</dbReference>
<dbReference type="FunFam" id="3.40.50.150:FF:000005">
    <property type="entry name" value="Ribosomal RNA large subunit methyltransferase E"/>
    <property type="match status" value="1"/>
</dbReference>
<dbReference type="GO" id="GO:0008650">
    <property type="term" value="F:rRNA (uridine-2'-O-)-methyltransferase activity"/>
    <property type="evidence" value="ECO:0007669"/>
    <property type="project" value="UniProtKB-UniRule"/>
</dbReference>
<organism evidence="15 16">
    <name type="scientific">Hydrogenophilus thermoluteolus</name>
    <name type="common">Pseudomonas hydrogenothermophila</name>
    <dbReference type="NCBI Taxonomy" id="297"/>
    <lineage>
        <taxon>Bacteria</taxon>
        <taxon>Pseudomonadati</taxon>
        <taxon>Pseudomonadota</taxon>
        <taxon>Hydrogenophilia</taxon>
        <taxon>Hydrogenophilales</taxon>
        <taxon>Hydrogenophilaceae</taxon>
        <taxon>Hydrogenophilus</taxon>
    </lineage>
</organism>
<protein>
    <recommendedName>
        <fullName evidence="7 11">Ribosomal RNA large subunit methyltransferase E</fullName>
        <ecNumber evidence="6 11">2.1.1.166</ecNumber>
    </recommendedName>
    <alternativeName>
        <fullName evidence="9 11">23S rRNA Um2552 methyltransferase</fullName>
    </alternativeName>
    <alternativeName>
        <fullName evidence="8 11">rRNA (uridine-2'-O-)-methyltransferase</fullName>
    </alternativeName>
</protein>
<evidence type="ECO:0000256" key="3">
    <source>
        <dbReference type="ARBA" id="ARBA00022679"/>
    </source>
</evidence>
<keyword evidence="3 11" id="KW-0808">Transferase</keyword>
<evidence type="ECO:0000256" key="11">
    <source>
        <dbReference type="HAMAP-Rule" id="MF_01547"/>
    </source>
</evidence>
<dbReference type="SUPFAM" id="SSF53335">
    <property type="entry name" value="S-adenosyl-L-methionine-dependent methyltransferases"/>
    <property type="match status" value="1"/>
</dbReference>
<evidence type="ECO:0000256" key="6">
    <source>
        <dbReference type="ARBA" id="ARBA00038861"/>
    </source>
</evidence>
<keyword evidence="2 11" id="KW-0489">Methyltransferase</keyword>
<proteinExistence type="inferred from homology"/>
<evidence type="ECO:0000256" key="9">
    <source>
        <dbReference type="ARBA" id="ARBA00042745"/>
    </source>
</evidence>
<dbReference type="KEGG" id="htl:HPTL_1187"/>
<reference evidence="15 16" key="1">
    <citation type="submission" date="2018-04" db="EMBL/GenBank/DDBJ databases">
        <title>Complete genome sequence of Hydrogenophilus thermoluteolus TH-1.</title>
        <authorList>
            <person name="Arai H."/>
        </authorList>
    </citation>
    <scope>NUCLEOTIDE SEQUENCE [LARGE SCALE GENOMIC DNA]</scope>
    <source>
        <strain evidence="15 16">TH-1</strain>
    </source>
</reference>
<comment type="function">
    <text evidence="5 11">Specifically methylates the uridine in position 2552 of 23S rRNA at the 2'-O position of the ribose in the fully assembled 50S ribosomal subunit.</text>
</comment>
<dbReference type="PANTHER" id="PTHR10920:SF18">
    <property type="entry name" value="RRNA METHYLTRANSFERASE 2, MITOCHONDRIAL"/>
    <property type="match status" value="1"/>
</dbReference>
<feature type="binding site" evidence="11">
    <location>
        <position position="121"/>
    </location>
    <ligand>
        <name>S-adenosyl-L-methionine</name>
        <dbReference type="ChEBI" id="CHEBI:59789"/>
    </ligand>
</feature>
<gene>
    <name evidence="11 15" type="primary">rrmJ</name>
    <name evidence="11" type="synonym">ftsJ</name>
    <name evidence="11" type="synonym">rlmE</name>
    <name evidence="15" type="ORF">HPTL_1187</name>
</gene>
<comment type="subcellular location">
    <subcellularLocation>
        <location evidence="11">Cytoplasm</location>
    </subcellularLocation>
</comment>
<accession>A0A2Z6DY64</accession>
<dbReference type="Pfam" id="PF01728">
    <property type="entry name" value="FtsJ"/>
    <property type="match status" value="1"/>
</dbReference>
<dbReference type="RefSeq" id="WP_119335187.1">
    <property type="nucleotide sequence ID" value="NZ_AP018558.1"/>
</dbReference>
<evidence type="ECO:0000313" key="15">
    <source>
        <dbReference type="EMBL" id="BBD77451.1"/>
    </source>
</evidence>
<evidence type="ECO:0000256" key="13">
    <source>
        <dbReference type="SAM" id="MobiDB-lite"/>
    </source>
</evidence>
<keyword evidence="11" id="KW-0963">Cytoplasm</keyword>
<dbReference type="InterPro" id="IPR002877">
    <property type="entry name" value="RNA_MeTrfase_FtsJ_dom"/>
</dbReference>
<feature type="region of interest" description="Disordered" evidence="13">
    <location>
        <begin position="186"/>
        <end position="207"/>
    </location>
</feature>
<feature type="binding site" evidence="11">
    <location>
        <position position="60"/>
    </location>
    <ligand>
        <name>S-adenosyl-L-methionine</name>
        <dbReference type="ChEBI" id="CHEBI:59789"/>
    </ligand>
</feature>
<keyword evidence="1 11" id="KW-0698">rRNA processing</keyword>
<dbReference type="OrthoDB" id="9790080at2"/>
<dbReference type="InterPro" id="IPR050082">
    <property type="entry name" value="RNA_methyltr_RlmE"/>
</dbReference>
<evidence type="ECO:0000256" key="4">
    <source>
        <dbReference type="ARBA" id="ARBA00022691"/>
    </source>
</evidence>
<evidence type="ECO:0000256" key="8">
    <source>
        <dbReference type="ARBA" id="ARBA00041995"/>
    </source>
</evidence>
<dbReference type="EC" id="2.1.1.166" evidence="6 11"/>
<dbReference type="HAMAP" id="MF_01547">
    <property type="entry name" value="RNA_methyltr_E"/>
    <property type="match status" value="1"/>
</dbReference>
<dbReference type="AlphaFoldDB" id="A0A2Z6DY64"/>
<feature type="domain" description="Ribosomal RNA methyltransferase FtsJ" evidence="14">
    <location>
        <begin position="28"/>
        <end position="203"/>
    </location>
</feature>
<evidence type="ECO:0000256" key="7">
    <source>
        <dbReference type="ARBA" id="ARBA00041129"/>
    </source>
</evidence>
<evidence type="ECO:0000256" key="2">
    <source>
        <dbReference type="ARBA" id="ARBA00022603"/>
    </source>
</evidence>
<sequence length="207" mass="22845">MKKHRSKKAWLDRHVHDPYVQRAVQEGYRSRAAYKLLEIDEKDRLLQPGMRVVDLGAAPGAWSQIAAARVAPTGKVFALDRLPIVSLPGVTVIQGDFTDETVLNALEQALEGQPVDLVLSDMAPNLSGIAITDAAKSFHLAELALAFALEHLTPNGAFLVKVFQGPGIDAYRQQLQSAFHTVLPRKPKASRSESSELYFLGKRPKRR</sequence>
<evidence type="ECO:0000313" key="16">
    <source>
        <dbReference type="Proteomes" id="UP000262004"/>
    </source>
</evidence>
<dbReference type="PANTHER" id="PTHR10920">
    <property type="entry name" value="RIBOSOMAL RNA METHYLTRANSFERASE"/>
    <property type="match status" value="1"/>
</dbReference>
<feature type="binding site" evidence="11">
    <location>
        <position position="80"/>
    </location>
    <ligand>
        <name>S-adenosyl-L-methionine</name>
        <dbReference type="ChEBI" id="CHEBI:59789"/>
    </ligand>
</feature>
<feature type="binding site" evidence="11">
    <location>
        <position position="96"/>
    </location>
    <ligand>
        <name>S-adenosyl-L-methionine</name>
        <dbReference type="ChEBI" id="CHEBI:59789"/>
    </ligand>
</feature>
<feature type="active site" description="Proton acceptor" evidence="11 12">
    <location>
        <position position="161"/>
    </location>
</feature>
<keyword evidence="16" id="KW-1185">Reference proteome</keyword>
<name>A0A2Z6DY64_HYDTE</name>
<dbReference type="InterPro" id="IPR015507">
    <property type="entry name" value="rRNA-MeTfrase_E"/>
</dbReference>
<dbReference type="Gene3D" id="3.40.50.150">
    <property type="entry name" value="Vaccinia Virus protein VP39"/>
    <property type="match status" value="1"/>
</dbReference>
<evidence type="ECO:0000256" key="12">
    <source>
        <dbReference type="PIRSR" id="PIRSR005461-1"/>
    </source>
</evidence>
<evidence type="ECO:0000256" key="5">
    <source>
        <dbReference type="ARBA" id="ARBA00037569"/>
    </source>
</evidence>
<dbReference type="GO" id="GO:0005737">
    <property type="term" value="C:cytoplasm"/>
    <property type="evidence" value="ECO:0007669"/>
    <property type="project" value="UniProtKB-SubCell"/>
</dbReference>
<keyword evidence="4 11" id="KW-0949">S-adenosyl-L-methionine</keyword>
<feature type="binding site" evidence="11">
    <location>
        <position position="62"/>
    </location>
    <ligand>
        <name>S-adenosyl-L-methionine</name>
        <dbReference type="ChEBI" id="CHEBI:59789"/>
    </ligand>
</feature>
<dbReference type="EMBL" id="AP018558">
    <property type="protein sequence ID" value="BBD77451.1"/>
    <property type="molecule type" value="Genomic_DNA"/>
</dbReference>
<dbReference type="InterPro" id="IPR029063">
    <property type="entry name" value="SAM-dependent_MTases_sf"/>
</dbReference>
<evidence type="ECO:0000256" key="1">
    <source>
        <dbReference type="ARBA" id="ARBA00022552"/>
    </source>
</evidence>
<evidence type="ECO:0000256" key="10">
    <source>
        <dbReference type="ARBA" id="ARBA00048970"/>
    </source>
</evidence>
<comment type="catalytic activity">
    <reaction evidence="10 11">
        <text>uridine(2552) in 23S rRNA + S-adenosyl-L-methionine = 2'-O-methyluridine(2552) in 23S rRNA + S-adenosyl-L-homocysteine + H(+)</text>
        <dbReference type="Rhea" id="RHEA:42720"/>
        <dbReference type="Rhea" id="RHEA-COMP:10202"/>
        <dbReference type="Rhea" id="RHEA-COMP:10203"/>
        <dbReference type="ChEBI" id="CHEBI:15378"/>
        <dbReference type="ChEBI" id="CHEBI:57856"/>
        <dbReference type="ChEBI" id="CHEBI:59789"/>
        <dbReference type="ChEBI" id="CHEBI:65315"/>
        <dbReference type="ChEBI" id="CHEBI:74478"/>
        <dbReference type="EC" id="2.1.1.166"/>
    </reaction>
</comment>
<comment type="similarity">
    <text evidence="11">Belongs to the class I-like SAM-binding methyltransferase superfamily. RNA methyltransferase RlmE family.</text>
</comment>